<dbReference type="Proteomes" id="UP000036932">
    <property type="component" value="Unassembled WGS sequence"/>
</dbReference>
<dbReference type="RefSeq" id="WP_054402192.1">
    <property type="nucleotide sequence ID" value="NZ_LIUT01000001.1"/>
</dbReference>
<feature type="domain" description="DUF4179" evidence="3">
    <location>
        <begin position="53"/>
        <end position="140"/>
    </location>
</feature>
<dbReference type="PATRIC" id="fig|1705565.3.peg.3577"/>
<dbReference type="Gene3D" id="2.60.40.1640">
    <property type="entry name" value="Conserved domain protein"/>
    <property type="match status" value="1"/>
</dbReference>
<evidence type="ECO:0008006" key="7">
    <source>
        <dbReference type="Google" id="ProtNLM"/>
    </source>
</evidence>
<keyword evidence="2" id="KW-1133">Transmembrane helix</keyword>
<comment type="caution">
    <text evidence="5">The sequence shown here is derived from an EMBL/GenBank/DDBJ whole genome shotgun (WGS) entry which is preliminary data.</text>
</comment>
<name>A0A0M1P4B4_9BACL</name>
<dbReference type="EMBL" id="LIUT01000001">
    <property type="protein sequence ID" value="KOR89145.1"/>
    <property type="molecule type" value="Genomic_DNA"/>
</dbReference>
<protein>
    <recommendedName>
        <fullName evidence="7">DUF4179 domain-containing protein</fullName>
    </recommendedName>
</protein>
<proteinExistence type="predicted"/>
<gene>
    <name evidence="5" type="ORF">AM231_08195</name>
</gene>
<feature type="transmembrane region" description="Helical" evidence="2">
    <location>
        <begin position="57"/>
        <end position="75"/>
    </location>
</feature>
<dbReference type="Gene3D" id="2.60.40.1630">
    <property type="entry name" value="bacillus anthracis domain"/>
    <property type="match status" value="1"/>
</dbReference>
<evidence type="ECO:0000256" key="2">
    <source>
        <dbReference type="SAM" id="Phobius"/>
    </source>
</evidence>
<sequence length="402" mass="44632">MNPFDLDKELREIGKGPRSEVPDMIRRHQDEVYASLTDLPMSTRSNQQQRSTKIRRMVAATAATAMIAVISSAYVSPAMAESLKKIPLISSIFRLADDLGLQTAGERGLAAEPNASVTHEGVTIRIPQVVYDGTRLSLAVKREGEGFTGGITDVEVINEGKGTSHRFQRGAITDVEMLIDGTSIHDPSLSDKPGLIGKPTSDPNVVLYELIGFSHSENHNQSLPDQFQLTAKITLEGIDAPYIFNVPVRKNTDQITVSSGETREWNGLQISLEQLKFTPITTNLIVNLERMEKSGKLGDHNLLFEVWDDRGRELGRISGKGVYKDDRQQQQRLELMFDRFEETPDSITIKPFLPVFQDPAANGGLYKVDSKGEVVKTYLKELEISIPVDHLGLDKLYDVSVK</sequence>
<dbReference type="InterPro" id="IPR040680">
    <property type="entry name" value="DUF5643"/>
</dbReference>
<dbReference type="Pfam" id="PF18705">
    <property type="entry name" value="DUF5643"/>
    <property type="match status" value="1"/>
</dbReference>
<dbReference type="Pfam" id="PF13786">
    <property type="entry name" value="DUF4179"/>
    <property type="match status" value="1"/>
</dbReference>
<keyword evidence="2" id="KW-0812">Transmembrane</keyword>
<evidence type="ECO:0000313" key="5">
    <source>
        <dbReference type="EMBL" id="KOR89145.1"/>
    </source>
</evidence>
<evidence type="ECO:0000256" key="1">
    <source>
        <dbReference type="SAM" id="MobiDB-lite"/>
    </source>
</evidence>
<dbReference type="AlphaFoldDB" id="A0A0M1P4B4"/>
<evidence type="ECO:0000259" key="3">
    <source>
        <dbReference type="Pfam" id="PF13786"/>
    </source>
</evidence>
<keyword evidence="6" id="KW-1185">Reference proteome</keyword>
<feature type="domain" description="DUF5643" evidence="4">
    <location>
        <begin position="256"/>
        <end position="369"/>
    </location>
</feature>
<organism evidence="5 6">
    <name type="scientific">Paenibacillus solani</name>
    <dbReference type="NCBI Taxonomy" id="1705565"/>
    <lineage>
        <taxon>Bacteria</taxon>
        <taxon>Bacillati</taxon>
        <taxon>Bacillota</taxon>
        <taxon>Bacilli</taxon>
        <taxon>Bacillales</taxon>
        <taxon>Paenibacillaceae</taxon>
        <taxon>Paenibacillus</taxon>
    </lineage>
</organism>
<dbReference type="InterPro" id="IPR025436">
    <property type="entry name" value="DUF4179"/>
</dbReference>
<accession>A0A0M1P4B4</accession>
<evidence type="ECO:0000259" key="4">
    <source>
        <dbReference type="Pfam" id="PF18705"/>
    </source>
</evidence>
<reference evidence="6" key="1">
    <citation type="submission" date="2015-08" db="EMBL/GenBank/DDBJ databases">
        <title>Genome sequencing project for genomic taxonomy and phylogenomics of Bacillus-like bacteria.</title>
        <authorList>
            <person name="Liu B."/>
            <person name="Wang J."/>
            <person name="Zhu Y."/>
            <person name="Liu G."/>
            <person name="Chen Q."/>
            <person name="Chen Z."/>
            <person name="Lan J."/>
            <person name="Che J."/>
            <person name="Ge C."/>
            <person name="Shi H."/>
            <person name="Pan Z."/>
            <person name="Liu X."/>
        </authorList>
    </citation>
    <scope>NUCLEOTIDE SEQUENCE [LARGE SCALE GENOMIC DNA]</scope>
    <source>
        <strain evidence="6">FJAT-22460</strain>
    </source>
</reference>
<dbReference type="OrthoDB" id="2571714at2"/>
<keyword evidence="2" id="KW-0472">Membrane</keyword>
<feature type="region of interest" description="Disordered" evidence="1">
    <location>
        <begin position="1"/>
        <end position="20"/>
    </location>
</feature>
<evidence type="ECO:0000313" key="6">
    <source>
        <dbReference type="Proteomes" id="UP000036932"/>
    </source>
</evidence>